<dbReference type="InterPro" id="IPR005017">
    <property type="entry name" value="OMPP1/FadL/TodX"/>
</dbReference>
<dbReference type="PANTHER" id="PTHR35093">
    <property type="entry name" value="OUTER MEMBRANE PROTEIN NMB0088-RELATED"/>
    <property type="match status" value="1"/>
</dbReference>
<dbReference type="GO" id="GO:0015483">
    <property type="term" value="F:long-chain fatty acid transporting porin activity"/>
    <property type="evidence" value="ECO:0007669"/>
    <property type="project" value="TreeGrafter"/>
</dbReference>
<evidence type="ECO:0000256" key="6">
    <source>
        <dbReference type="ARBA" id="ARBA00023136"/>
    </source>
</evidence>
<dbReference type="PANTHER" id="PTHR35093:SF8">
    <property type="entry name" value="OUTER MEMBRANE PROTEIN NMB0088-RELATED"/>
    <property type="match status" value="1"/>
</dbReference>
<proteinExistence type="inferred from homology"/>
<evidence type="ECO:0000256" key="3">
    <source>
        <dbReference type="ARBA" id="ARBA00022452"/>
    </source>
</evidence>
<organism evidence="8 9">
    <name type="scientific">Mesohalobacter halotolerans</name>
    <dbReference type="NCBI Taxonomy" id="1883405"/>
    <lineage>
        <taxon>Bacteria</taxon>
        <taxon>Pseudomonadati</taxon>
        <taxon>Bacteroidota</taxon>
        <taxon>Flavobacteriia</taxon>
        <taxon>Flavobacteriales</taxon>
        <taxon>Flavobacteriaceae</taxon>
        <taxon>Mesohalobacter</taxon>
    </lineage>
</organism>
<dbReference type="AlphaFoldDB" id="A0A4U5TNK8"/>
<protein>
    <submittedName>
        <fullName evidence="8">Porin</fullName>
    </submittedName>
</protein>
<keyword evidence="6" id="KW-0472">Membrane</keyword>
<sequence length="419" mass="46465">MKKSLFIFTLVGFAFIQAYAGGYRVSLQGNKALAMGHTGVAVINSAETAFFNPAGLVYLENKLNVAAGGFGIFSSTKYQNTNTGQFAEVEDNVSTPFYLYASYKINEWLAAGLSINTPYGSRVEWQKDWAGSHLVNDIELAAVFIQPLLSIKLSEHFSIGGGPIYATGNVNFNRNINRTLTDENGIRSNVTIDDSGVTEWGWSASFMFTPSDKLRIGFNYRSEIKLNAEGGDATFSNIPNSTLVPVQNGQTTFNASLPLPAELTVGLSYQFNDDLLFAFDYNRTFWEVYNSLDIVFNDPNIPPSINPRNYENANTYRFGLQYQAMDQLTLRGGYYYDQTPVQSNFFAPETPRNDSQGYTAGLTYDVSEKLSIDASFLYLRFKEVNASYDGYTENGSTVPFSGTYKSNSFIPGIGISYKL</sequence>
<dbReference type="Proteomes" id="UP000306552">
    <property type="component" value="Unassembled WGS sequence"/>
</dbReference>
<evidence type="ECO:0000256" key="4">
    <source>
        <dbReference type="ARBA" id="ARBA00022692"/>
    </source>
</evidence>
<evidence type="ECO:0000256" key="5">
    <source>
        <dbReference type="ARBA" id="ARBA00022729"/>
    </source>
</evidence>
<dbReference type="EMBL" id="SWMU01000006">
    <property type="protein sequence ID" value="TKS55456.1"/>
    <property type="molecule type" value="Genomic_DNA"/>
</dbReference>
<comment type="similarity">
    <text evidence="2">Belongs to the OmpP1/FadL family.</text>
</comment>
<keyword evidence="4" id="KW-0812">Transmembrane</keyword>
<comment type="caution">
    <text evidence="8">The sequence shown here is derived from an EMBL/GenBank/DDBJ whole genome shotgun (WGS) entry which is preliminary data.</text>
</comment>
<name>A0A4U5TNK8_9FLAO</name>
<gene>
    <name evidence="8" type="ORF">FCN74_11880</name>
</gene>
<dbReference type="GO" id="GO:0009279">
    <property type="term" value="C:cell outer membrane"/>
    <property type="evidence" value="ECO:0007669"/>
    <property type="project" value="UniProtKB-SubCell"/>
</dbReference>
<keyword evidence="3" id="KW-1134">Transmembrane beta strand</keyword>
<reference evidence="8 9" key="1">
    <citation type="submission" date="2019-04" db="EMBL/GenBank/DDBJ databases">
        <title>Psychroflexus halotolerans sp. nov., isolated from a marine solar saltern.</title>
        <authorList>
            <person name="Feng X."/>
        </authorList>
    </citation>
    <scope>NUCLEOTIDE SEQUENCE [LARGE SCALE GENOMIC DNA]</scope>
    <source>
        <strain evidence="8 9">WDS2C27</strain>
    </source>
</reference>
<keyword evidence="9" id="KW-1185">Reference proteome</keyword>
<dbReference type="Gene3D" id="2.40.160.60">
    <property type="entry name" value="Outer membrane protein transport protein (OMPP1/FadL/TodX)"/>
    <property type="match status" value="1"/>
</dbReference>
<evidence type="ECO:0000256" key="1">
    <source>
        <dbReference type="ARBA" id="ARBA00004571"/>
    </source>
</evidence>
<evidence type="ECO:0000313" key="8">
    <source>
        <dbReference type="EMBL" id="TKS55456.1"/>
    </source>
</evidence>
<evidence type="ECO:0000313" key="9">
    <source>
        <dbReference type="Proteomes" id="UP000306552"/>
    </source>
</evidence>
<dbReference type="SUPFAM" id="SSF56935">
    <property type="entry name" value="Porins"/>
    <property type="match status" value="1"/>
</dbReference>
<keyword evidence="5" id="KW-0732">Signal</keyword>
<keyword evidence="7" id="KW-0998">Cell outer membrane</keyword>
<accession>A0A4U5TNK8</accession>
<evidence type="ECO:0000256" key="7">
    <source>
        <dbReference type="ARBA" id="ARBA00023237"/>
    </source>
</evidence>
<dbReference type="Pfam" id="PF03349">
    <property type="entry name" value="Toluene_X"/>
    <property type="match status" value="1"/>
</dbReference>
<dbReference type="OrthoDB" id="9922at2"/>
<dbReference type="RefSeq" id="WP_138932827.1">
    <property type="nucleotide sequence ID" value="NZ_SWMU01000006.1"/>
</dbReference>
<evidence type="ECO:0000256" key="2">
    <source>
        <dbReference type="ARBA" id="ARBA00008163"/>
    </source>
</evidence>
<comment type="subcellular location">
    <subcellularLocation>
        <location evidence="1">Cell outer membrane</location>
        <topology evidence="1">Multi-pass membrane protein</topology>
    </subcellularLocation>
</comment>